<evidence type="ECO:0000259" key="1">
    <source>
        <dbReference type="PROSITE" id="PS50206"/>
    </source>
</evidence>
<dbReference type="AlphaFoldDB" id="A0AAW8EFP1"/>
<organism evidence="2 3">
    <name type="scientific">Variovorax paradoxus</name>
    <dbReference type="NCBI Taxonomy" id="34073"/>
    <lineage>
        <taxon>Bacteria</taxon>
        <taxon>Pseudomonadati</taxon>
        <taxon>Pseudomonadota</taxon>
        <taxon>Betaproteobacteria</taxon>
        <taxon>Burkholderiales</taxon>
        <taxon>Comamonadaceae</taxon>
        <taxon>Variovorax</taxon>
    </lineage>
</organism>
<dbReference type="Proteomes" id="UP001224845">
    <property type="component" value="Unassembled WGS sequence"/>
</dbReference>
<proteinExistence type="predicted"/>
<protein>
    <submittedName>
        <fullName evidence="2">Rhodanese-related sulfurtransferase/predicted metal-dependent enzyme (Double-stranded beta helix superfamily)</fullName>
    </submittedName>
</protein>
<dbReference type="Pfam" id="PF00581">
    <property type="entry name" value="Rhodanese"/>
    <property type="match status" value="4"/>
</dbReference>
<dbReference type="GO" id="GO:0004792">
    <property type="term" value="F:thiosulfate-cyanide sulfurtransferase activity"/>
    <property type="evidence" value="ECO:0007669"/>
    <property type="project" value="TreeGrafter"/>
</dbReference>
<dbReference type="SUPFAM" id="SSF52821">
    <property type="entry name" value="Rhodanese/Cell cycle control phosphatase"/>
    <property type="match status" value="4"/>
</dbReference>
<dbReference type="PANTHER" id="PTHR44086">
    <property type="entry name" value="THIOSULFATE SULFURTRANSFERASE RDL2, MITOCHONDRIAL-RELATED"/>
    <property type="match status" value="1"/>
</dbReference>
<name>A0AAW8EFP1_VARPD</name>
<dbReference type="PANTHER" id="PTHR44086:SF10">
    <property type="entry name" value="THIOSULFATE SULFURTRANSFERASE_RHODANESE-LIKE DOMAIN-CONTAINING PROTEIN 3"/>
    <property type="match status" value="1"/>
</dbReference>
<accession>A0AAW8EFP1</accession>
<dbReference type="InterPro" id="IPR014710">
    <property type="entry name" value="RmlC-like_jellyroll"/>
</dbReference>
<dbReference type="RefSeq" id="WP_307594163.1">
    <property type="nucleotide sequence ID" value="NZ_JAUSRV010000006.1"/>
</dbReference>
<dbReference type="PROSITE" id="PS50206">
    <property type="entry name" value="RHODANESE_3"/>
    <property type="match status" value="4"/>
</dbReference>
<dbReference type="InterPro" id="IPR036873">
    <property type="entry name" value="Rhodanese-like_dom_sf"/>
</dbReference>
<dbReference type="SMART" id="SM00450">
    <property type="entry name" value="RHOD"/>
    <property type="match status" value="4"/>
</dbReference>
<evidence type="ECO:0000313" key="2">
    <source>
        <dbReference type="EMBL" id="MDP9971655.1"/>
    </source>
</evidence>
<comment type="caution">
    <text evidence="2">The sequence shown here is derived from an EMBL/GenBank/DDBJ whole genome shotgun (WGS) entry which is preliminary data.</text>
</comment>
<dbReference type="InterPro" id="IPR011051">
    <property type="entry name" value="RmlC_Cupin_sf"/>
</dbReference>
<evidence type="ECO:0000313" key="3">
    <source>
        <dbReference type="Proteomes" id="UP001224845"/>
    </source>
</evidence>
<reference evidence="2" key="1">
    <citation type="submission" date="2023-07" db="EMBL/GenBank/DDBJ databases">
        <title>Sorghum-associated microbial communities from plants grown in Nebraska, USA.</title>
        <authorList>
            <person name="Schachtman D."/>
        </authorList>
    </citation>
    <scope>NUCLEOTIDE SEQUENCE</scope>
    <source>
        <strain evidence="2">DS3315</strain>
    </source>
</reference>
<dbReference type="SUPFAM" id="SSF51182">
    <property type="entry name" value="RmlC-like cupins"/>
    <property type="match status" value="1"/>
</dbReference>
<sequence>MSLSELSVETAGNDVASERARAVEAFLAQVRSLLLPGAATSHDTLQPVADALVRLGQRRALFPAAHFPVDAEHPAQVYRLAEDADGGFALYLSAGLAGKAQPPHDHTTWAVIAGVEGNERNELYRREKTGDPARDALVHQRTVDVAAGSAVVLLPDDVHTIELVGGQDGRHLHFYGRALELLDKRVVFEGAAGGSYRQFAAPKNIRHPAITPQALKAALSDGEEIALLDVREAGVFVRSHILLAASAPLWRLEVLVDRLVPRRSTRIVLADADESLAHQAAAKLVRLGWRNVSVLAGGTQGWAAVGYELFSGSNVPSKAFGEVIEHRKHTPWISVDELHERVERGDDIVVVDSRTPEEFADFSLPFAHSLPGAELVYRIQALAPRPETLVVVNCAGRTRSIVGAQTLIDAGIPNPVVSLKDGTMAWLLAGRKLSHGRAAPLPEPDAHARQQARARAESVAARAGVRRIDAATLARFEAEAGERSLYRFDVRTRQEYEAGHLEGWRWAPGGQLVQATDEYVGTRRARIVLADWDGVRALTTGAWLAQLGGHEVFVLSPPALPMLVLGPEPVRVLQLRTGAPQIAPREAAAALEAGMAVVFDVERRSAYERRHVAGARFSVPDRLQKFIADLPASQRIVLTSSDGVLARIVAAELAARIGREVHALAGGTQAWAAARLPTGSGPEGVLTGDDDHGYSPYAHADLARRDAGFKQYLDWEVGLVAQLEREGDVGIRLVEAASA</sequence>
<feature type="domain" description="Rhodanese" evidence="1">
    <location>
        <begin position="489"/>
        <end position="561"/>
    </location>
</feature>
<dbReference type="Gene3D" id="3.40.250.10">
    <property type="entry name" value="Rhodanese-like domain"/>
    <property type="match status" value="4"/>
</dbReference>
<feature type="domain" description="Rhodanese" evidence="1">
    <location>
        <begin position="592"/>
        <end position="680"/>
    </location>
</feature>
<dbReference type="EMBL" id="JAUSRV010000006">
    <property type="protein sequence ID" value="MDP9971655.1"/>
    <property type="molecule type" value="Genomic_DNA"/>
</dbReference>
<dbReference type="Gene3D" id="2.60.120.10">
    <property type="entry name" value="Jelly Rolls"/>
    <property type="match status" value="1"/>
</dbReference>
<gene>
    <name evidence="2" type="ORF">J2W39_002892</name>
</gene>
<dbReference type="InterPro" id="IPR001763">
    <property type="entry name" value="Rhodanese-like_dom"/>
</dbReference>
<feature type="domain" description="Rhodanese" evidence="1">
    <location>
        <begin position="221"/>
        <end position="311"/>
    </location>
</feature>
<feature type="domain" description="Rhodanese" evidence="1">
    <location>
        <begin position="344"/>
        <end position="435"/>
    </location>
</feature>